<protein>
    <recommendedName>
        <fullName evidence="1">Replication factor-A protein 1 N-terminal domain-containing protein</fullName>
    </recommendedName>
</protein>
<comment type="caution">
    <text evidence="2">The sequence shown here is derived from an EMBL/GenBank/DDBJ whole genome shotgun (WGS) entry which is preliminary data.</text>
</comment>
<gene>
    <name evidence="2" type="ORF">M8C21_019265</name>
</gene>
<dbReference type="Proteomes" id="UP001206925">
    <property type="component" value="Unassembled WGS sequence"/>
</dbReference>
<sequence length="151" mass="16549">MIINLTAGAIPSLSNGEPLPDDLKPVLQVTEIKLLNTQATGTGGENKERYRFSLSDGTYSQQGVLAPQLNDMVRSQQVRKGSIVRLTEYSCHHILDKAIILIIKFDVIKDKCDIIGDPKKFAAKLPGNETSSIERSAVPMQSSLRLLGEQT</sequence>
<dbReference type="InterPro" id="IPR007199">
    <property type="entry name" value="Rep_factor-A_N"/>
</dbReference>
<dbReference type="Gene3D" id="2.40.50.140">
    <property type="entry name" value="Nucleic acid-binding proteins"/>
    <property type="match status" value="1"/>
</dbReference>
<evidence type="ECO:0000313" key="3">
    <source>
        <dbReference type="Proteomes" id="UP001206925"/>
    </source>
</evidence>
<dbReference type="GO" id="GO:0006260">
    <property type="term" value="P:DNA replication"/>
    <property type="evidence" value="ECO:0007669"/>
    <property type="project" value="InterPro"/>
</dbReference>
<accession>A0AAD5G1P7</accession>
<dbReference type="SUPFAM" id="SSF50249">
    <property type="entry name" value="Nucleic acid-binding proteins"/>
    <property type="match status" value="1"/>
</dbReference>
<dbReference type="CDD" id="cd04477">
    <property type="entry name" value="RPA1N"/>
    <property type="match status" value="1"/>
</dbReference>
<dbReference type="Pfam" id="PF04057">
    <property type="entry name" value="Rep-A_N"/>
    <property type="match status" value="1"/>
</dbReference>
<dbReference type="GO" id="GO:0005634">
    <property type="term" value="C:nucleus"/>
    <property type="evidence" value="ECO:0007669"/>
    <property type="project" value="InterPro"/>
</dbReference>
<dbReference type="AlphaFoldDB" id="A0AAD5G1P7"/>
<organism evidence="2 3">
    <name type="scientific">Ambrosia artemisiifolia</name>
    <name type="common">Common ragweed</name>
    <dbReference type="NCBI Taxonomy" id="4212"/>
    <lineage>
        <taxon>Eukaryota</taxon>
        <taxon>Viridiplantae</taxon>
        <taxon>Streptophyta</taxon>
        <taxon>Embryophyta</taxon>
        <taxon>Tracheophyta</taxon>
        <taxon>Spermatophyta</taxon>
        <taxon>Magnoliopsida</taxon>
        <taxon>eudicotyledons</taxon>
        <taxon>Gunneridae</taxon>
        <taxon>Pentapetalae</taxon>
        <taxon>asterids</taxon>
        <taxon>campanulids</taxon>
        <taxon>Asterales</taxon>
        <taxon>Asteraceae</taxon>
        <taxon>Asteroideae</taxon>
        <taxon>Heliantheae alliance</taxon>
        <taxon>Heliantheae</taxon>
        <taxon>Ambrosia</taxon>
    </lineage>
</organism>
<evidence type="ECO:0000259" key="1">
    <source>
        <dbReference type="Pfam" id="PF04057"/>
    </source>
</evidence>
<dbReference type="GO" id="GO:0003677">
    <property type="term" value="F:DNA binding"/>
    <property type="evidence" value="ECO:0007669"/>
    <property type="project" value="InterPro"/>
</dbReference>
<dbReference type="EMBL" id="JAMZMK010011897">
    <property type="protein sequence ID" value="KAI7725589.1"/>
    <property type="molecule type" value="Genomic_DNA"/>
</dbReference>
<name>A0AAD5G1P7_AMBAR</name>
<feature type="domain" description="Replication factor-A protein 1 N-terminal" evidence="1">
    <location>
        <begin position="5"/>
        <end position="109"/>
    </location>
</feature>
<proteinExistence type="predicted"/>
<evidence type="ECO:0000313" key="2">
    <source>
        <dbReference type="EMBL" id="KAI7725589.1"/>
    </source>
</evidence>
<reference evidence="2" key="1">
    <citation type="submission" date="2022-06" db="EMBL/GenBank/DDBJ databases">
        <title>Uncovering the hologenomic basis of an extraordinary plant invasion.</title>
        <authorList>
            <person name="Bieker V.C."/>
            <person name="Martin M.D."/>
            <person name="Gilbert T."/>
            <person name="Hodgins K."/>
            <person name="Battlay P."/>
            <person name="Petersen B."/>
            <person name="Wilson J."/>
        </authorList>
    </citation>
    <scope>NUCLEOTIDE SEQUENCE</scope>
    <source>
        <strain evidence="2">AA19_3_7</strain>
        <tissue evidence="2">Leaf</tissue>
    </source>
</reference>
<dbReference type="InterPro" id="IPR012340">
    <property type="entry name" value="NA-bd_OB-fold"/>
</dbReference>
<keyword evidence="3" id="KW-1185">Reference proteome</keyword>
<dbReference type="FunFam" id="2.40.50.140:FF:000117">
    <property type="entry name" value="Replication protein A subunit"/>
    <property type="match status" value="1"/>
</dbReference>